<dbReference type="GO" id="GO:0051083">
    <property type="term" value="P:'de novo' cotranslational protein folding"/>
    <property type="evidence" value="ECO:0007669"/>
    <property type="project" value="TreeGrafter"/>
</dbReference>
<dbReference type="OrthoDB" id="10258062at2759"/>
<dbReference type="PANTHER" id="PTHR15830:SF10">
    <property type="entry name" value="TELOMERE LENGTH REGULATION PROTEIN TEL2 HOMOLOG"/>
    <property type="match status" value="1"/>
</dbReference>
<evidence type="ECO:0000256" key="2">
    <source>
        <dbReference type="SAM" id="MobiDB-lite"/>
    </source>
</evidence>
<dbReference type="AlphaFoldDB" id="A0A6A6P8L3"/>
<feature type="compositionally biased region" description="Polar residues" evidence="2">
    <location>
        <begin position="23"/>
        <end position="41"/>
    </location>
</feature>
<dbReference type="Proteomes" id="UP000799766">
    <property type="component" value="Unassembled WGS sequence"/>
</dbReference>
<dbReference type="Gene3D" id="1.25.40.720">
    <property type="entry name" value="Telomere length regulation protein 2, C-terminal domain"/>
    <property type="match status" value="2"/>
</dbReference>
<dbReference type="GO" id="GO:0042162">
    <property type="term" value="F:telomeric DNA binding"/>
    <property type="evidence" value="ECO:0007669"/>
    <property type="project" value="TreeGrafter"/>
</dbReference>
<dbReference type="FunFam" id="1.25.40.720:FF:000007">
    <property type="entry name" value="WGS project CABT00000000 data, contig 2.6"/>
    <property type="match status" value="1"/>
</dbReference>
<feature type="domain" description="Telomere length regulation protein conserved" evidence="3">
    <location>
        <begin position="620"/>
        <end position="731"/>
    </location>
</feature>
<gene>
    <name evidence="4" type="ORF">BDY21DRAFT_299103</name>
</gene>
<evidence type="ECO:0000256" key="1">
    <source>
        <dbReference type="ARBA" id="ARBA00006133"/>
    </source>
</evidence>
<feature type="region of interest" description="Disordered" evidence="2">
    <location>
        <begin position="526"/>
        <end position="615"/>
    </location>
</feature>
<feature type="region of interest" description="Disordered" evidence="2">
    <location>
        <begin position="738"/>
        <end position="759"/>
    </location>
</feature>
<sequence length="992" mass="109744">MEGLLTPVKTVTKPRIIEEIPVRSTTPNEQDNSGADLSKGQSPKSLLEILKSQPNFDDVQDALNYFAKKDGKDSALFSIKVPGPVSSQIVSVLVNSIAPNFWSTLQLGQSDINFKRLLATSLRSVSGIGAIIARLRALATEQDFAGQDATKASRNIDRHIRDSLELLEHVLDGDSTSQTLWSEIRKAEVAEVQKTMLWKEYISLIASGKVVSAAAQAEDALKGRKEVRKESWTASGSQFASWLGLNCAKMAFMLGIGDSTGWSALAELLAKTFSLGYSRQVISEFYRSILVSGDNSMQRIEALLKHMSSYQQQQFLSSTLAFLNVEVLPPKPEDGLPGGLQPTKAIGGSAALLRAIYAHSESLENKLISWLLSPASLGADGSFDLLRALVLALSPKADTVSAVLEKAITQFSDSLYIKHTPIIQQEAICQVLLLLASYVHRANRMLLFTVARSSVHMNGVSSRLASPSPRARFLGMIVGTALSELVDTPENRMDFKIEDTETPEAKWYLQLVRVKDEMGSIDDLRSTFTQSTDRKQGLSNTQGTTGRRSKSKKPTISKQSPSNASASPRITEIKGPRIVEVEDESGGEEDDLVPYAKPDSDPEDDEEDPTLIQRDKPRAPVYIRDLIAGLRDTENYDRHMLALNTAPDLIRRKATFGKEVLDHIDELANVLAGLNDQYERDNFEDLRRDALIAVLLAQPASVGQWFSRNFFEGDYSLNQRISILSALGLGARELAGFSNDGEDGQRPSSQGTVPFPSNKLPDKLHKIYSGEYSASSPVNRLTKNLEHALLEPMALDAADKLSGPNALKVRTFSSRMEVEKKRKKAIPNELAKIVAQNMFFPLTGRWWARLQAYGTDNLYFSTELLPPFLRTLALLLHASGPSTLSLPQMTSEFWDLLLSVRASASDNFPVLEALLFSFLILLDVNEDKERISREHAKELVETQEWTRLIFERFGGGDEESERVRMLAAGVLVRCGEVVEKYQRSMMGDLLDF</sequence>
<proteinExistence type="inferred from homology"/>
<feature type="compositionally biased region" description="Acidic residues" evidence="2">
    <location>
        <begin position="581"/>
        <end position="592"/>
    </location>
</feature>
<feature type="compositionally biased region" description="Polar residues" evidence="2">
    <location>
        <begin position="556"/>
        <end position="568"/>
    </location>
</feature>
<feature type="region of interest" description="Disordered" evidence="2">
    <location>
        <begin position="21"/>
        <end position="41"/>
    </location>
</feature>
<evidence type="ECO:0000259" key="3">
    <source>
        <dbReference type="Pfam" id="PF10193"/>
    </source>
</evidence>
<dbReference type="InterPro" id="IPR051970">
    <property type="entry name" value="TEL2_Regulation"/>
</dbReference>
<dbReference type="GO" id="GO:0005829">
    <property type="term" value="C:cytosol"/>
    <property type="evidence" value="ECO:0007669"/>
    <property type="project" value="TreeGrafter"/>
</dbReference>
<reference evidence="4" key="1">
    <citation type="journal article" date="2020" name="Stud. Mycol.">
        <title>101 Dothideomycetes genomes: a test case for predicting lifestyles and emergence of pathogens.</title>
        <authorList>
            <person name="Haridas S."/>
            <person name="Albert R."/>
            <person name="Binder M."/>
            <person name="Bloem J."/>
            <person name="Labutti K."/>
            <person name="Salamov A."/>
            <person name="Andreopoulos B."/>
            <person name="Baker S."/>
            <person name="Barry K."/>
            <person name="Bills G."/>
            <person name="Bluhm B."/>
            <person name="Cannon C."/>
            <person name="Castanera R."/>
            <person name="Culley D."/>
            <person name="Daum C."/>
            <person name="Ezra D."/>
            <person name="Gonzalez J."/>
            <person name="Henrissat B."/>
            <person name="Kuo A."/>
            <person name="Liang C."/>
            <person name="Lipzen A."/>
            <person name="Lutzoni F."/>
            <person name="Magnuson J."/>
            <person name="Mondo S."/>
            <person name="Nolan M."/>
            <person name="Ohm R."/>
            <person name="Pangilinan J."/>
            <person name="Park H.-J."/>
            <person name="Ramirez L."/>
            <person name="Alfaro M."/>
            <person name="Sun H."/>
            <person name="Tritt A."/>
            <person name="Yoshinaga Y."/>
            <person name="Zwiers L.-H."/>
            <person name="Turgeon B."/>
            <person name="Goodwin S."/>
            <person name="Spatafora J."/>
            <person name="Crous P."/>
            <person name="Grigoriev I."/>
        </authorList>
    </citation>
    <scope>NUCLEOTIDE SEQUENCE</scope>
    <source>
        <strain evidence="4">ATCC 16933</strain>
    </source>
</reference>
<feature type="compositionally biased region" description="Polar residues" evidence="2">
    <location>
        <begin position="526"/>
        <end position="546"/>
    </location>
</feature>
<dbReference type="PANTHER" id="PTHR15830">
    <property type="entry name" value="TELOMERE LENGTH REGULATION PROTEIN TEL2 FAMILY MEMBER"/>
    <property type="match status" value="1"/>
</dbReference>
<comment type="similarity">
    <text evidence="1">Belongs to the TEL2 family.</text>
</comment>
<dbReference type="Pfam" id="PF10193">
    <property type="entry name" value="Telomere_reg-2"/>
    <property type="match status" value="1"/>
</dbReference>
<keyword evidence="5" id="KW-1185">Reference proteome</keyword>
<accession>A0A6A6P8L3</accession>
<organism evidence="4 5">
    <name type="scientific">Lineolata rhizophorae</name>
    <dbReference type="NCBI Taxonomy" id="578093"/>
    <lineage>
        <taxon>Eukaryota</taxon>
        <taxon>Fungi</taxon>
        <taxon>Dikarya</taxon>
        <taxon>Ascomycota</taxon>
        <taxon>Pezizomycotina</taxon>
        <taxon>Dothideomycetes</taxon>
        <taxon>Dothideomycetes incertae sedis</taxon>
        <taxon>Lineolatales</taxon>
        <taxon>Lineolataceae</taxon>
        <taxon>Lineolata</taxon>
    </lineage>
</organism>
<name>A0A6A6P8L3_9PEZI</name>
<dbReference type="EMBL" id="MU001674">
    <property type="protein sequence ID" value="KAF2459793.1"/>
    <property type="molecule type" value="Genomic_DNA"/>
</dbReference>
<feature type="compositionally biased region" description="Basic and acidic residues" evidence="2">
    <location>
        <begin position="571"/>
        <end position="580"/>
    </location>
</feature>
<dbReference type="InterPro" id="IPR019337">
    <property type="entry name" value="Telomere_length_regulation_dom"/>
</dbReference>
<evidence type="ECO:0000313" key="4">
    <source>
        <dbReference type="EMBL" id="KAF2459793.1"/>
    </source>
</evidence>
<dbReference type="GO" id="GO:0051879">
    <property type="term" value="F:Hsp90 protein binding"/>
    <property type="evidence" value="ECO:0007669"/>
    <property type="project" value="TreeGrafter"/>
</dbReference>
<protein>
    <submittedName>
        <fullName evidence="4">Telomere length regulation protein-domain-containing protein</fullName>
    </submittedName>
</protein>
<evidence type="ECO:0000313" key="5">
    <source>
        <dbReference type="Proteomes" id="UP000799766"/>
    </source>
</evidence>
<dbReference type="InterPro" id="IPR038528">
    <property type="entry name" value="TEL2_C_sf"/>
</dbReference>